<protein>
    <submittedName>
        <fullName evidence="1">Uncharacterized protein</fullName>
    </submittedName>
</protein>
<dbReference type="Proteomes" id="UP000215914">
    <property type="component" value="Unassembled WGS sequence"/>
</dbReference>
<evidence type="ECO:0000313" key="2">
    <source>
        <dbReference type="Proteomes" id="UP000215914"/>
    </source>
</evidence>
<dbReference type="EMBL" id="MNCJ02000328">
    <property type="protein sequence ID" value="KAF5771827.1"/>
    <property type="molecule type" value="Genomic_DNA"/>
</dbReference>
<sequence>MLLSSTNICHYIITDLIIKRGKKNGLLRKKKTVPGKKKLFQQYNSIIWKRVYITTFSRELTVADLFGDPDLLANENFTDDDVTGASP</sequence>
<proteinExistence type="predicted"/>
<dbReference type="AlphaFoldDB" id="A0A9K3EEP8"/>
<dbReference type="Gramene" id="mRNA:HanXRQr2_Chr13g0569451">
    <property type="protein sequence ID" value="CDS:HanXRQr2_Chr13g0569451.1"/>
    <property type="gene ID" value="HanXRQr2_Chr13g0569451"/>
</dbReference>
<keyword evidence="2" id="KW-1185">Reference proteome</keyword>
<organism evidence="1 2">
    <name type="scientific">Helianthus annuus</name>
    <name type="common">Common sunflower</name>
    <dbReference type="NCBI Taxonomy" id="4232"/>
    <lineage>
        <taxon>Eukaryota</taxon>
        <taxon>Viridiplantae</taxon>
        <taxon>Streptophyta</taxon>
        <taxon>Embryophyta</taxon>
        <taxon>Tracheophyta</taxon>
        <taxon>Spermatophyta</taxon>
        <taxon>Magnoliopsida</taxon>
        <taxon>eudicotyledons</taxon>
        <taxon>Gunneridae</taxon>
        <taxon>Pentapetalae</taxon>
        <taxon>asterids</taxon>
        <taxon>campanulids</taxon>
        <taxon>Asterales</taxon>
        <taxon>Asteraceae</taxon>
        <taxon>Asteroideae</taxon>
        <taxon>Heliantheae alliance</taxon>
        <taxon>Heliantheae</taxon>
        <taxon>Helianthus</taxon>
    </lineage>
</organism>
<comment type="caution">
    <text evidence="1">The sequence shown here is derived from an EMBL/GenBank/DDBJ whole genome shotgun (WGS) entry which is preliminary data.</text>
</comment>
<evidence type="ECO:0000313" key="1">
    <source>
        <dbReference type="EMBL" id="KAF5771827.1"/>
    </source>
</evidence>
<name>A0A9K3EEP8_HELAN</name>
<gene>
    <name evidence="1" type="ORF">HanXRQr2_Chr13g0569451</name>
</gene>
<reference evidence="1" key="2">
    <citation type="submission" date="2020-06" db="EMBL/GenBank/DDBJ databases">
        <title>Helianthus annuus Genome sequencing and assembly Release 2.</title>
        <authorList>
            <person name="Gouzy J."/>
            <person name="Langlade N."/>
            <person name="Munos S."/>
        </authorList>
    </citation>
    <scope>NUCLEOTIDE SEQUENCE</scope>
    <source>
        <tissue evidence="1">Leaves</tissue>
    </source>
</reference>
<reference evidence="1" key="1">
    <citation type="journal article" date="2017" name="Nature">
        <title>The sunflower genome provides insights into oil metabolism, flowering and Asterid evolution.</title>
        <authorList>
            <person name="Badouin H."/>
            <person name="Gouzy J."/>
            <person name="Grassa C.J."/>
            <person name="Murat F."/>
            <person name="Staton S.E."/>
            <person name="Cottret L."/>
            <person name="Lelandais-Briere C."/>
            <person name="Owens G.L."/>
            <person name="Carrere S."/>
            <person name="Mayjonade B."/>
            <person name="Legrand L."/>
            <person name="Gill N."/>
            <person name="Kane N.C."/>
            <person name="Bowers J.E."/>
            <person name="Hubner S."/>
            <person name="Bellec A."/>
            <person name="Berard A."/>
            <person name="Berges H."/>
            <person name="Blanchet N."/>
            <person name="Boniface M.C."/>
            <person name="Brunel D."/>
            <person name="Catrice O."/>
            <person name="Chaidir N."/>
            <person name="Claudel C."/>
            <person name="Donnadieu C."/>
            <person name="Faraut T."/>
            <person name="Fievet G."/>
            <person name="Helmstetter N."/>
            <person name="King M."/>
            <person name="Knapp S.J."/>
            <person name="Lai Z."/>
            <person name="Le Paslier M.C."/>
            <person name="Lippi Y."/>
            <person name="Lorenzon L."/>
            <person name="Mandel J.R."/>
            <person name="Marage G."/>
            <person name="Marchand G."/>
            <person name="Marquand E."/>
            <person name="Bret-Mestries E."/>
            <person name="Morien E."/>
            <person name="Nambeesan S."/>
            <person name="Nguyen T."/>
            <person name="Pegot-Espagnet P."/>
            <person name="Pouilly N."/>
            <person name="Raftis F."/>
            <person name="Sallet E."/>
            <person name="Schiex T."/>
            <person name="Thomas J."/>
            <person name="Vandecasteele C."/>
            <person name="Vares D."/>
            <person name="Vear F."/>
            <person name="Vautrin S."/>
            <person name="Crespi M."/>
            <person name="Mangin B."/>
            <person name="Burke J.M."/>
            <person name="Salse J."/>
            <person name="Munos S."/>
            <person name="Vincourt P."/>
            <person name="Rieseberg L.H."/>
            <person name="Langlade N.B."/>
        </authorList>
    </citation>
    <scope>NUCLEOTIDE SEQUENCE</scope>
    <source>
        <tissue evidence="1">Leaves</tissue>
    </source>
</reference>
<accession>A0A9K3EEP8</accession>